<evidence type="ECO:0000313" key="3">
    <source>
        <dbReference type="Proteomes" id="UP000807342"/>
    </source>
</evidence>
<reference evidence="2" key="1">
    <citation type="submission" date="2020-11" db="EMBL/GenBank/DDBJ databases">
        <authorList>
            <consortium name="DOE Joint Genome Institute"/>
            <person name="Ahrendt S."/>
            <person name="Riley R."/>
            <person name="Andreopoulos W."/>
            <person name="Labutti K."/>
            <person name="Pangilinan J."/>
            <person name="Ruiz-Duenas F.J."/>
            <person name="Barrasa J.M."/>
            <person name="Sanchez-Garcia M."/>
            <person name="Camarero S."/>
            <person name="Miyauchi S."/>
            <person name="Serrano A."/>
            <person name="Linde D."/>
            <person name="Babiker R."/>
            <person name="Drula E."/>
            <person name="Ayuso-Fernandez I."/>
            <person name="Pacheco R."/>
            <person name="Padilla G."/>
            <person name="Ferreira P."/>
            <person name="Barriuso J."/>
            <person name="Kellner H."/>
            <person name="Castanera R."/>
            <person name="Alfaro M."/>
            <person name="Ramirez L."/>
            <person name="Pisabarro A.G."/>
            <person name="Kuo A."/>
            <person name="Tritt A."/>
            <person name="Lipzen A."/>
            <person name="He G."/>
            <person name="Yan M."/>
            <person name="Ng V."/>
            <person name="Cullen D."/>
            <person name="Martin F."/>
            <person name="Rosso M.-N."/>
            <person name="Henrissat B."/>
            <person name="Hibbett D."/>
            <person name="Martinez A.T."/>
            <person name="Grigoriev I.V."/>
        </authorList>
    </citation>
    <scope>NUCLEOTIDE SEQUENCE</scope>
    <source>
        <strain evidence="2">MF-IS2</strain>
    </source>
</reference>
<sequence>MSKDVISCEGGGDSEPPDLAGDGPETGARDAEGILAEDGRLEEVAEEACIETESMAFVDSNLLRAEKFNDPLNQTTETRAGFWAYMGRKSGLWQLCNMDIRSRRMKNEITHLRTLIKNAEAKAGKRPAEGHGRHRVRRLGAKYMAAPLA</sequence>
<dbReference type="EMBL" id="MU151458">
    <property type="protein sequence ID" value="KAF9443571.1"/>
    <property type="molecule type" value="Genomic_DNA"/>
</dbReference>
<feature type="region of interest" description="Disordered" evidence="1">
    <location>
        <begin position="1"/>
        <end position="37"/>
    </location>
</feature>
<gene>
    <name evidence="2" type="ORF">P691DRAFT_787866</name>
</gene>
<organism evidence="2 3">
    <name type="scientific">Macrolepiota fuliginosa MF-IS2</name>
    <dbReference type="NCBI Taxonomy" id="1400762"/>
    <lineage>
        <taxon>Eukaryota</taxon>
        <taxon>Fungi</taxon>
        <taxon>Dikarya</taxon>
        <taxon>Basidiomycota</taxon>
        <taxon>Agaricomycotina</taxon>
        <taxon>Agaricomycetes</taxon>
        <taxon>Agaricomycetidae</taxon>
        <taxon>Agaricales</taxon>
        <taxon>Agaricineae</taxon>
        <taxon>Agaricaceae</taxon>
        <taxon>Macrolepiota</taxon>
    </lineage>
</organism>
<dbReference type="AlphaFoldDB" id="A0A9P6BX23"/>
<feature type="compositionally biased region" description="Basic and acidic residues" evidence="1">
    <location>
        <begin position="27"/>
        <end position="37"/>
    </location>
</feature>
<keyword evidence="3" id="KW-1185">Reference proteome</keyword>
<evidence type="ECO:0000313" key="2">
    <source>
        <dbReference type="EMBL" id="KAF9443571.1"/>
    </source>
</evidence>
<proteinExistence type="predicted"/>
<evidence type="ECO:0000256" key="1">
    <source>
        <dbReference type="SAM" id="MobiDB-lite"/>
    </source>
</evidence>
<dbReference type="Proteomes" id="UP000807342">
    <property type="component" value="Unassembled WGS sequence"/>
</dbReference>
<protein>
    <submittedName>
        <fullName evidence="2">Uncharacterized protein</fullName>
    </submittedName>
</protein>
<name>A0A9P6BX23_9AGAR</name>
<comment type="caution">
    <text evidence="2">The sequence shown here is derived from an EMBL/GenBank/DDBJ whole genome shotgun (WGS) entry which is preliminary data.</text>
</comment>
<accession>A0A9P6BX23</accession>